<name>A0A9N9CDF6_9GLOM</name>
<comment type="caution">
    <text evidence="1">The sequence shown here is derived from an EMBL/GenBank/DDBJ whole genome shotgun (WGS) entry which is preliminary data.</text>
</comment>
<gene>
    <name evidence="1" type="ORF">AGERDE_LOCUS9029</name>
</gene>
<dbReference type="EMBL" id="CAJVPL010002104">
    <property type="protein sequence ID" value="CAG8599518.1"/>
    <property type="molecule type" value="Genomic_DNA"/>
</dbReference>
<dbReference type="Proteomes" id="UP000789831">
    <property type="component" value="Unassembled WGS sequence"/>
</dbReference>
<reference evidence="1" key="1">
    <citation type="submission" date="2021-06" db="EMBL/GenBank/DDBJ databases">
        <authorList>
            <person name="Kallberg Y."/>
            <person name="Tangrot J."/>
            <person name="Rosling A."/>
        </authorList>
    </citation>
    <scope>NUCLEOTIDE SEQUENCE</scope>
    <source>
        <strain evidence="1">MT106</strain>
    </source>
</reference>
<organism evidence="1 2">
    <name type="scientific">Ambispora gerdemannii</name>
    <dbReference type="NCBI Taxonomy" id="144530"/>
    <lineage>
        <taxon>Eukaryota</taxon>
        <taxon>Fungi</taxon>
        <taxon>Fungi incertae sedis</taxon>
        <taxon>Mucoromycota</taxon>
        <taxon>Glomeromycotina</taxon>
        <taxon>Glomeromycetes</taxon>
        <taxon>Archaeosporales</taxon>
        <taxon>Ambisporaceae</taxon>
        <taxon>Ambispora</taxon>
    </lineage>
</organism>
<proteinExistence type="predicted"/>
<sequence>MATKAEIQSDERRVFEKGKGNIPKWMAGVLHRNGPGIVEELALPVLLDELKANEELSISKSRLTRYRLPKVSEKLTSVAASEHPKKLPSAETVFQVPSELNIGLIIQNYI</sequence>
<accession>A0A9N9CDF6</accession>
<keyword evidence="2" id="KW-1185">Reference proteome</keyword>
<evidence type="ECO:0000313" key="1">
    <source>
        <dbReference type="EMBL" id="CAG8599518.1"/>
    </source>
</evidence>
<dbReference type="AlphaFoldDB" id="A0A9N9CDF6"/>
<evidence type="ECO:0000313" key="2">
    <source>
        <dbReference type="Proteomes" id="UP000789831"/>
    </source>
</evidence>
<dbReference type="OrthoDB" id="407010at2759"/>
<protein>
    <submittedName>
        <fullName evidence="1">5839_t:CDS:1</fullName>
    </submittedName>
</protein>